<keyword evidence="7 8" id="KW-0472">Membrane</keyword>
<feature type="transmembrane region" description="Helical" evidence="8">
    <location>
        <begin position="133"/>
        <end position="157"/>
    </location>
</feature>
<gene>
    <name evidence="10" type="ORF">GCM10007392_03930</name>
</gene>
<dbReference type="PANTHER" id="PTHR43124">
    <property type="entry name" value="PURINE EFFLUX PUMP PBUE"/>
    <property type="match status" value="1"/>
</dbReference>
<dbReference type="Proteomes" id="UP000626148">
    <property type="component" value="Unassembled WGS sequence"/>
</dbReference>
<feature type="transmembrane region" description="Helical" evidence="8">
    <location>
        <begin position="305"/>
        <end position="323"/>
    </location>
</feature>
<feature type="transmembrane region" description="Helical" evidence="8">
    <location>
        <begin position="217"/>
        <end position="237"/>
    </location>
</feature>
<keyword evidence="8" id="KW-0997">Cell inner membrane</keyword>
<feature type="transmembrane region" description="Helical" evidence="8">
    <location>
        <begin position="279"/>
        <end position="299"/>
    </location>
</feature>
<keyword evidence="4" id="KW-1003">Cell membrane</keyword>
<evidence type="ECO:0000313" key="11">
    <source>
        <dbReference type="Proteomes" id="UP000626148"/>
    </source>
</evidence>
<keyword evidence="11" id="KW-1185">Reference proteome</keyword>
<feature type="transmembrane region" description="Helical" evidence="8">
    <location>
        <begin position="99"/>
        <end position="121"/>
    </location>
</feature>
<dbReference type="Gene3D" id="1.20.1720.10">
    <property type="entry name" value="Multidrug resistance protein D"/>
    <property type="match status" value="1"/>
</dbReference>
<evidence type="ECO:0000256" key="6">
    <source>
        <dbReference type="ARBA" id="ARBA00022989"/>
    </source>
</evidence>
<dbReference type="AlphaFoldDB" id="A0A918K1T8"/>
<comment type="caution">
    <text evidence="8">Lacks conserved residue(s) required for the propagation of feature annotation.</text>
</comment>
<feature type="transmembrane region" description="Helical" evidence="8">
    <location>
        <begin position="249"/>
        <end position="267"/>
    </location>
</feature>
<dbReference type="InterPro" id="IPR020846">
    <property type="entry name" value="MFS_dom"/>
</dbReference>
<proteinExistence type="inferred from homology"/>
<evidence type="ECO:0000259" key="9">
    <source>
        <dbReference type="PROSITE" id="PS50850"/>
    </source>
</evidence>
<protein>
    <recommendedName>
        <fullName evidence="8">Bcr/CflA family efflux transporter</fullName>
    </recommendedName>
</protein>
<reference evidence="10" key="2">
    <citation type="submission" date="2020-09" db="EMBL/GenBank/DDBJ databases">
        <authorList>
            <person name="Sun Q."/>
            <person name="Kim S."/>
        </authorList>
    </citation>
    <scope>NUCLEOTIDE SEQUENCE</scope>
    <source>
        <strain evidence="10">KCTC 22169</strain>
    </source>
</reference>
<feature type="transmembrane region" description="Helical" evidence="8">
    <location>
        <begin position="343"/>
        <end position="364"/>
    </location>
</feature>
<feature type="transmembrane region" description="Helical" evidence="8">
    <location>
        <begin position="370"/>
        <end position="389"/>
    </location>
</feature>
<reference evidence="10" key="1">
    <citation type="journal article" date="2014" name="Int. J. Syst. Evol. Microbiol.">
        <title>Complete genome sequence of Corynebacterium casei LMG S-19264T (=DSM 44701T), isolated from a smear-ripened cheese.</title>
        <authorList>
            <consortium name="US DOE Joint Genome Institute (JGI-PGF)"/>
            <person name="Walter F."/>
            <person name="Albersmeier A."/>
            <person name="Kalinowski J."/>
            <person name="Ruckert C."/>
        </authorList>
    </citation>
    <scope>NUCLEOTIDE SEQUENCE</scope>
    <source>
        <strain evidence="10">KCTC 22169</strain>
    </source>
</reference>
<comment type="subcellular location">
    <subcellularLocation>
        <location evidence="8">Cell inner membrane</location>
        <topology evidence="8">Multi-pass membrane protein</topology>
    </subcellularLocation>
    <subcellularLocation>
        <location evidence="1">Cell membrane</location>
        <topology evidence="1">Multi-pass membrane protein</topology>
    </subcellularLocation>
</comment>
<dbReference type="GO" id="GO:0042910">
    <property type="term" value="F:xenobiotic transmembrane transporter activity"/>
    <property type="evidence" value="ECO:0007669"/>
    <property type="project" value="InterPro"/>
</dbReference>
<keyword evidence="3 8" id="KW-0813">Transport</keyword>
<evidence type="ECO:0000256" key="4">
    <source>
        <dbReference type="ARBA" id="ARBA00022475"/>
    </source>
</evidence>
<dbReference type="GO" id="GO:1990961">
    <property type="term" value="P:xenobiotic detoxification by transmembrane export across the plasma membrane"/>
    <property type="evidence" value="ECO:0007669"/>
    <property type="project" value="InterPro"/>
</dbReference>
<dbReference type="InterPro" id="IPR011701">
    <property type="entry name" value="MFS"/>
</dbReference>
<dbReference type="SUPFAM" id="SSF103473">
    <property type="entry name" value="MFS general substrate transporter"/>
    <property type="match status" value="1"/>
</dbReference>
<evidence type="ECO:0000256" key="1">
    <source>
        <dbReference type="ARBA" id="ARBA00004651"/>
    </source>
</evidence>
<sequence length="408" mass="43947">MFMNNTLQFSILMAATMALGPLAIDAYLPAFPVIAEDLGVTQTQVALTLSLYVFGLAGGLLVGGPLSDRYGRSPILLTGLAVYLVSALAIATSDDLGWMIAWRLIQAFGGGWIAVSIPALVRDNAHGREAARLFSLIALIMFIAPAIAPSLGSTLLWLADWPLIFIFLAIYSAVVAMLLWVTLLRHLPERPHQREPVARLLTNYMTVLRHPMAWRHIAIQSLGFSVVMLYVTHASFMYQGWFGLSNPQFSAAFASGVVLMGVFGTLNRRLLLKHTPVHLLKIAIAVQLAALILMNVFLAVDNGHLVAFLPMMILVGGTIGAIAPNNQAAYLEHFGKLSGTASALIGAMQFIVAGSLATLSTLVVDGSIQRITLAMLFVCIPGFAAAMSLPRTRMAEYDDTAETVAERS</sequence>
<keyword evidence="6 8" id="KW-1133">Transmembrane helix</keyword>
<evidence type="ECO:0000256" key="7">
    <source>
        <dbReference type="ARBA" id="ARBA00023136"/>
    </source>
</evidence>
<dbReference type="PROSITE" id="PS50850">
    <property type="entry name" value="MFS"/>
    <property type="match status" value="1"/>
</dbReference>
<feature type="transmembrane region" description="Helical" evidence="8">
    <location>
        <begin position="163"/>
        <end position="184"/>
    </location>
</feature>
<feature type="transmembrane region" description="Helical" evidence="8">
    <location>
        <begin position="45"/>
        <end position="63"/>
    </location>
</feature>
<dbReference type="InterPro" id="IPR036259">
    <property type="entry name" value="MFS_trans_sf"/>
</dbReference>
<accession>A0A918K1T8</accession>
<feature type="transmembrane region" description="Helical" evidence="8">
    <location>
        <begin position="75"/>
        <end position="93"/>
    </location>
</feature>
<dbReference type="NCBIfam" id="TIGR00710">
    <property type="entry name" value="efflux_Bcr_CflA"/>
    <property type="match status" value="1"/>
</dbReference>
<organism evidence="10 11">
    <name type="scientific">Saccharospirillum salsuginis</name>
    <dbReference type="NCBI Taxonomy" id="418750"/>
    <lineage>
        <taxon>Bacteria</taxon>
        <taxon>Pseudomonadati</taxon>
        <taxon>Pseudomonadota</taxon>
        <taxon>Gammaproteobacteria</taxon>
        <taxon>Oceanospirillales</taxon>
        <taxon>Saccharospirillaceae</taxon>
        <taxon>Saccharospirillum</taxon>
    </lineage>
</organism>
<feature type="domain" description="Major facilitator superfamily (MFS) profile" evidence="9">
    <location>
        <begin position="1"/>
        <end position="393"/>
    </location>
</feature>
<evidence type="ECO:0000313" key="10">
    <source>
        <dbReference type="EMBL" id="GGX40424.1"/>
    </source>
</evidence>
<evidence type="ECO:0000256" key="5">
    <source>
        <dbReference type="ARBA" id="ARBA00022692"/>
    </source>
</evidence>
<dbReference type="CDD" id="cd17320">
    <property type="entry name" value="MFS_MdfA_MDR_like"/>
    <property type="match status" value="1"/>
</dbReference>
<evidence type="ECO:0000256" key="2">
    <source>
        <dbReference type="ARBA" id="ARBA00006236"/>
    </source>
</evidence>
<keyword evidence="5 8" id="KW-0812">Transmembrane</keyword>
<comment type="caution">
    <text evidence="10">The sequence shown here is derived from an EMBL/GenBank/DDBJ whole genome shotgun (WGS) entry which is preliminary data.</text>
</comment>
<dbReference type="InterPro" id="IPR004812">
    <property type="entry name" value="Efflux_drug-R_Bcr/CmlA"/>
</dbReference>
<dbReference type="PANTHER" id="PTHR43124:SF3">
    <property type="entry name" value="CHLORAMPHENICOL EFFLUX PUMP RV0191"/>
    <property type="match status" value="1"/>
</dbReference>
<dbReference type="InterPro" id="IPR050189">
    <property type="entry name" value="MFS_Efflux_Transporters"/>
</dbReference>
<dbReference type="Pfam" id="PF07690">
    <property type="entry name" value="MFS_1"/>
    <property type="match status" value="1"/>
</dbReference>
<name>A0A918K1T8_9GAMM</name>
<dbReference type="EMBL" id="BMXR01000001">
    <property type="protein sequence ID" value="GGX40424.1"/>
    <property type="molecule type" value="Genomic_DNA"/>
</dbReference>
<evidence type="ECO:0000256" key="3">
    <source>
        <dbReference type="ARBA" id="ARBA00022448"/>
    </source>
</evidence>
<comment type="similarity">
    <text evidence="2 8">Belongs to the major facilitator superfamily. Bcr/CmlA family.</text>
</comment>
<dbReference type="GO" id="GO:0005886">
    <property type="term" value="C:plasma membrane"/>
    <property type="evidence" value="ECO:0007669"/>
    <property type="project" value="UniProtKB-SubCell"/>
</dbReference>
<evidence type="ECO:0000256" key="8">
    <source>
        <dbReference type="RuleBase" id="RU365088"/>
    </source>
</evidence>